<name>A0AAU9P5S3_9ASTR</name>
<protein>
    <recommendedName>
        <fullName evidence="2">Protein kinase domain-containing protein</fullName>
    </recommendedName>
</protein>
<reference evidence="3 4" key="1">
    <citation type="submission" date="2022-01" db="EMBL/GenBank/DDBJ databases">
        <authorList>
            <person name="Xiong W."/>
            <person name="Schranz E."/>
        </authorList>
    </citation>
    <scope>NUCLEOTIDE SEQUENCE [LARGE SCALE GENOMIC DNA]</scope>
</reference>
<dbReference type="InterPro" id="IPR011989">
    <property type="entry name" value="ARM-like"/>
</dbReference>
<evidence type="ECO:0000256" key="1">
    <source>
        <dbReference type="SAM" id="MobiDB-lite"/>
    </source>
</evidence>
<dbReference type="Proteomes" id="UP001157418">
    <property type="component" value="Unassembled WGS sequence"/>
</dbReference>
<dbReference type="Gene3D" id="3.30.200.20">
    <property type="entry name" value="Phosphorylase Kinase, domain 1"/>
    <property type="match status" value="1"/>
</dbReference>
<proteinExistence type="predicted"/>
<dbReference type="PROSITE" id="PS50011">
    <property type="entry name" value="PROTEIN_KINASE_DOM"/>
    <property type="match status" value="1"/>
</dbReference>
<dbReference type="SUPFAM" id="SSF48371">
    <property type="entry name" value="ARM repeat"/>
    <property type="match status" value="1"/>
</dbReference>
<feature type="region of interest" description="Disordered" evidence="1">
    <location>
        <begin position="592"/>
        <end position="620"/>
    </location>
</feature>
<comment type="caution">
    <text evidence="3">The sequence shown here is derived from an EMBL/GenBank/DDBJ whole genome shotgun (WGS) entry which is preliminary data.</text>
</comment>
<feature type="domain" description="Protein kinase" evidence="2">
    <location>
        <begin position="2"/>
        <end position="284"/>
    </location>
</feature>
<dbReference type="InterPro" id="IPR016024">
    <property type="entry name" value="ARM-type_fold"/>
</dbReference>
<evidence type="ECO:0000259" key="2">
    <source>
        <dbReference type="PROSITE" id="PS50011"/>
    </source>
</evidence>
<organism evidence="3 4">
    <name type="scientific">Lactuca virosa</name>
    <dbReference type="NCBI Taxonomy" id="75947"/>
    <lineage>
        <taxon>Eukaryota</taxon>
        <taxon>Viridiplantae</taxon>
        <taxon>Streptophyta</taxon>
        <taxon>Embryophyta</taxon>
        <taxon>Tracheophyta</taxon>
        <taxon>Spermatophyta</taxon>
        <taxon>Magnoliopsida</taxon>
        <taxon>eudicotyledons</taxon>
        <taxon>Gunneridae</taxon>
        <taxon>Pentapetalae</taxon>
        <taxon>asterids</taxon>
        <taxon>campanulids</taxon>
        <taxon>Asterales</taxon>
        <taxon>Asteraceae</taxon>
        <taxon>Cichorioideae</taxon>
        <taxon>Cichorieae</taxon>
        <taxon>Lactucinae</taxon>
        <taxon>Lactuca</taxon>
    </lineage>
</organism>
<feature type="compositionally biased region" description="Polar residues" evidence="1">
    <location>
        <begin position="605"/>
        <end position="620"/>
    </location>
</feature>
<dbReference type="GO" id="GO:0005524">
    <property type="term" value="F:ATP binding"/>
    <property type="evidence" value="ECO:0007669"/>
    <property type="project" value="InterPro"/>
</dbReference>
<dbReference type="Gene3D" id="1.10.510.10">
    <property type="entry name" value="Transferase(Phosphotransferase) domain 1"/>
    <property type="match status" value="1"/>
</dbReference>
<accession>A0AAU9P5S3</accession>
<feature type="compositionally biased region" description="Low complexity" evidence="1">
    <location>
        <begin position="768"/>
        <end position="786"/>
    </location>
</feature>
<dbReference type="AlphaFoldDB" id="A0AAU9P5S3"/>
<dbReference type="SUPFAM" id="SSF56112">
    <property type="entry name" value="Protein kinase-like (PK-like)"/>
    <property type="match status" value="1"/>
</dbReference>
<sequence>MFKFLKDVVAGSVAGVKDLPYNIGEPYSSAWGSWIHSRGTSKVDGSPVSIFSLTGSNSGDGRLAAGRNGVKRLRTVRHPNILSFLHSTEDEIIDGSSTKVTIYIVTEPVMPLAEKMKELALQGTQRDEYYAWGLHRIAKAVSFLNNDCGLVHGNVCLESVVVTQTLDWKLHAFDVLSELDGNNEAASGPMLQYDWLVGTQYKPVELAKSDWTSIRKSPPWAIDSWGLGCLIYEIFSGLKISKTEELRNTSSLPKSLLPDYQRLLSSTPSRRLNSSKLVENCEYFQNKLLDTIHFMEILNLKDSVEKDTFFRKLPTLTEQLPREIVLKKILPLLGSSLEFGSAAAPALIPFLKIGSWLSPEEFNIKVLPTLVKLFASTDRAIRVGLLQHIDQFGESFTAQIVDEQVYPHIATGFSDTSAFLRELTLKSMLVLAPKLSQRTISGSLLKYLSKLQVDEEPAIRTNTTILLGNLATHLNEGTRKRVLINAFTVRALRDTFPPARGAGVMALSATSSYYDAQEIAVRILPNVVVLTIDPDSDVRSKAFQAVEQFLQIVKQYHEKVSNGDNSELTGSGISSLPGNSSILGWAMSSLSMKGKPSDSEHTHTPHLSASSSAPNISNMPNATSVVADVQSATMVRACSTADIVDHHHHNHNHNHEAAAPVSTMSINDGWGEIENENNVIEDEEKNGWDDFLPLEDINPPPALSSSIQAAQKRPLHTKPQVPNMRGKHATSVSKNEDEDLWGSVSGHPPKAASASTKKAAVDNDDDPWAAIAAPPPTTRAKPLAAASGRGRSSKPALPKLGAQRINRTSSSGV</sequence>
<feature type="region of interest" description="Disordered" evidence="1">
    <location>
        <begin position="698"/>
        <end position="813"/>
    </location>
</feature>
<evidence type="ECO:0000313" key="3">
    <source>
        <dbReference type="EMBL" id="CAH1445452.1"/>
    </source>
</evidence>
<dbReference type="InterPro" id="IPR000719">
    <property type="entry name" value="Prot_kinase_dom"/>
</dbReference>
<dbReference type="InterPro" id="IPR011009">
    <property type="entry name" value="Kinase-like_dom_sf"/>
</dbReference>
<dbReference type="EMBL" id="CAKMRJ010005523">
    <property type="protein sequence ID" value="CAH1445452.1"/>
    <property type="molecule type" value="Genomic_DNA"/>
</dbReference>
<dbReference type="PANTHER" id="PTHR12984">
    <property type="entry name" value="SCY1-RELATED S/T PROTEIN KINASE-LIKE"/>
    <property type="match status" value="1"/>
</dbReference>
<dbReference type="GO" id="GO:0004672">
    <property type="term" value="F:protein kinase activity"/>
    <property type="evidence" value="ECO:0007669"/>
    <property type="project" value="InterPro"/>
</dbReference>
<dbReference type="InterPro" id="IPR051177">
    <property type="entry name" value="CIK-Related_Protein"/>
</dbReference>
<dbReference type="PANTHER" id="PTHR12984:SF3">
    <property type="entry name" value="N-TERMINAL KINASE-LIKE PROTEIN"/>
    <property type="match status" value="1"/>
</dbReference>
<gene>
    <name evidence="3" type="ORF">LVIROSA_LOCUS31212</name>
</gene>
<evidence type="ECO:0000313" key="4">
    <source>
        <dbReference type="Proteomes" id="UP001157418"/>
    </source>
</evidence>
<dbReference type="Gene3D" id="1.25.10.10">
    <property type="entry name" value="Leucine-rich Repeat Variant"/>
    <property type="match status" value="1"/>
</dbReference>
<keyword evidence="4" id="KW-1185">Reference proteome</keyword>